<accession>A0A0U0YDN8</accession>
<dbReference type="AlphaFoldDB" id="A0A0U0YDN8"/>
<evidence type="ECO:0000313" key="4">
    <source>
        <dbReference type="Proteomes" id="UP000284557"/>
    </source>
</evidence>
<evidence type="ECO:0000313" key="2">
    <source>
        <dbReference type="EMBL" id="RIT42567.1"/>
    </source>
</evidence>
<reference evidence="2 4" key="2">
    <citation type="submission" date="2018-08" db="EMBL/GenBank/DDBJ databases">
        <title>Linezolid Resistance in Mycobacterium abscessus: MIC Distribution and Comprehensive Investigation of Resistance Mechanisms.</title>
        <authorList>
            <person name="Ye M."/>
            <person name="Xu L."/>
            <person name="Zou Y."/>
            <person name="Li B."/>
            <person name="Guo Q."/>
            <person name="Zhang Y."/>
            <person name="Zhan M."/>
            <person name="Xu B."/>
            <person name="Yu F."/>
            <person name="Zhang Z."/>
            <person name="Chu H."/>
        </authorList>
    </citation>
    <scope>NUCLEOTIDE SEQUENCE [LARGE SCALE GENOMIC DNA]</scope>
    <source>
        <strain evidence="2 4">G143</strain>
    </source>
</reference>
<gene>
    <name evidence="2" type="ORF">D2E76_03770</name>
    <name evidence="1" type="ORF">ERS075527_00997</name>
</gene>
<dbReference type="Proteomes" id="UP000284557">
    <property type="component" value="Unassembled WGS sequence"/>
</dbReference>
<dbReference type="EMBL" id="QXBN01000002">
    <property type="protein sequence ID" value="RIT42567.1"/>
    <property type="molecule type" value="Genomic_DNA"/>
</dbReference>
<comment type="caution">
    <text evidence="1">The sequence shown here is derived from an EMBL/GenBank/DDBJ whole genome shotgun (WGS) entry which is preliminary data.</text>
</comment>
<evidence type="ECO:0000313" key="3">
    <source>
        <dbReference type="Proteomes" id="UP000038487"/>
    </source>
</evidence>
<dbReference type="EMBL" id="CSUW01000002">
    <property type="protein sequence ID" value="CPT09735.1"/>
    <property type="molecule type" value="Genomic_DNA"/>
</dbReference>
<sequence>MPEVVPDDGEAPVIVSLVDAAVHMYSSAIDTLPDPSDPEYGERVAVVLSGLRKLESAISKAAGRSRVTPSVIVALSGVRHRYDDLMKAAANSPSATLGQRLYTARRRARLTAQETANGAGLKVGFLTAIESEEPVTEDEAAKIKDLIAALGG</sequence>
<organism evidence="1 3">
    <name type="scientific">Mycobacteroides abscessus</name>
    <dbReference type="NCBI Taxonomy" id="36809"/>
    <lineage>
        <taxon>Bacteria</taxon>
        <taxon>Bacillati</taxon>
        <taxon>Actinomycetota</taxon>
        <taxon>Actinomycetes</taxon>
        <taxon>Mycobacteriales</taxon>
        <taxon>Mycobacteriaceae</taxon>
        <taxon>Mycobacteroides</taxon>
    </lineage>
</organism>
<evidence type="ECO:0000313" key="1">
    <source>
        <dbReference type="EMBL" id="CPT09735.1"/>
    </source>
</evidence>
<protein>
    <submittedName>
        <fullName evidence="1">FHA domain-containing protein</fullName>
    </submittedName>
</protein>
<reference evidence="1 3" key="1">
    <citation type="submission" date="2015-03" db="EMBL/GenBank/DDBJ databases">
        <authorList>
            <consortium name="Pathogen Informatics"/>
            <person name="Murphy D."/>
        </authorList>
    </citation>
    <scope>NUCLEOTIDE SEQUENCE [LARGE SCALE GENOMIC DNA]</scope>
    <source>
        <strain evidence="1 3">PAP036</strain>
    </source>
</reference>
<name>A0A0U0YDN8_9MYCO</name>
<proteinExistence type="predicted"/>
<dbReference type="Proteomes" id="UP000038487">
    <property type="component" value="Unassembled WGS sequence"/>
</dbReference>